<name>A0ABN1XJK9_9ACTN</name>
<proteinExistence type="inferred from homology"/>
<evidence type="ECO:0000313" key="8">
    <source>
        <dbReference type="EMBL" id="GAA1383294.1"/>
    </source>
</evidence>
<reference evidence="8 9" key="1">
    <citation type="journal article" date="2019" name="Int. J. Syst. Evol. Microbiol.">
        <title>The Global Catalogue of Microorganisms (GCM) 10K type strain sequencing project: providing services to taxonomists for standard genome sequencing and annotation.</title>
        <authorList>
            <consortium name="The Broad Institute Genomics Platform"/>
            <consortium name="The Broad Institute Genome Sequencing Center for Infectious Disease"/>
            <person name="Wu L."/>
            <person name="Ma J."/>
        </authorList>
    </citation>
    <scope>NUCLEOTIDE SEQUENCE [LARGE SCALE GENOMIC DNA]</scope>
    <source>
        <strain evidence="8 9">JCM 12393</strain>
    </source>
</reference>
<evidence type="ECO:0000256" key="2">
    <source>
        <dbReference type="ARBA" id="ARBA00009323"/>
    </source>
</evidence>
<dbReference type="Proteomes" id="UP001499863">
    <property type="component" value="Unassembled WGS sequence"/>
</dbReference>
<keyword evidence="4" id="KW-0749">Sporulation</keyword>
<dbReference type="InterPro" id="IPR006776">
    <property type="entry name" value="SsgB"/>
</dbReference>
<dbReference type="RefSeq" id="WP_344324438.1">
    <property type="nucleotide sequence ID" value="NZ_BAAAKJ010000018.1"/>
</dbReference>
<protein>
    <submittedName>
        <fullName evidence="8">SsgA family sporulation/cell division regulator</fullName>
    </submittedName>
</protein>
<keyword evidence="5" id="KW-0717">Septation</keyword>
<evidence type="ECO:0000256" key="1">
    <source>
        <dbReference type="ARBA" id="ARBA00004431"/>
    </source>
</evidence>
<evidence type="ECO:0000256" key="5">
    <source>
        <dbReference type="ARBA" id="ARBA00023210"/>
    </source>
</evidence>
<evidence type="ECO:0000256" key="7">
    <source>
        <dbReference type="SAM" id="MobiDB-lite"/>
    </source>
</evidence>
<evidence type="ECO:0000256" key="4">
    <source>
        <dbReference type="ARBA" id="ARBA00022969"/>
    </source>
</evidence>
<keyword evidence="6" id="KW-0131">Cell cycle</keyword>
<feature type="region of interest" description="Disordered" evidence="7">
    <location>
        <begin position="1"/>
        <end position="20"/>
    </location>
</feature>
<gene>
    <name evidence="8" type="ORF">GCM10009639_03410</name>
</gene>
<evidence type="ECO:0000313" key="9">
    <source>
        <dbReference type="Proteomes" id="UP001499863"/>
    </source>
</evidence>
<sequence length="155" mass="16819">MSAPHPLPSPQPCPEPGPETAATDVVLDARIVLDAGQSLGIPVRFTYYADDPFAVSLEFLGAAAEAGTWQFSRDLLWEGLQRPAGTGDVRIWPPCTCHGRASLRIMLQGQDGSVLVDLPARQLRRWLRRESFALVPRGTEATLIDWDAELGGLTG</sequence>
<comment type="similarity">
    <text evidence="2">Belongs to the SsgA family.</text>
</comment>
<keyword evidence="3" id="KW-0132">Cell division</keyword>
<organism evidence="8 9">
    <name type="scientific">Kitasatospora putterlickiae</name>
    <dbReference type="NCBI Taxonomy" id="221725"/>
    <lineage>
        <taxon>Bacteria</taxon>
        <taxon>Bacillati</taxon>
        <taxon>Actinomycetota</taxon>
        <taxon>Actinomycetes</taxon>
        <taxon>Kitasatosporales</taxon>
        <taxon>Streptomycetaceae</taxon>
        <taxon>Kitasatospora</taxon>
    </lineage>
</organism>
<comment type="subcellular location">
    <subcellularLocation>
        <location evidence="1">Cell septum</location>
    </subcellularLocation>
</comment>
<dbReference type="Gene3D" id="2.30.31.20">
    <property type="entry name" value="Sporulation-specific cell division protein SsgB"/>
    <property type="match status" value="1"/>
</dbReference>
<feature type="compositionally biased region" description="Pro residues" evidence="7">
    <location>
        <begin position="1"/>
        <end position="17"/>
    </location>
</feature>
<dbReference type="EMBL" id="BAAAKJ010000018">
    <property type="protein sequence ID" value="GAA1383294.1"/>
    <property type="molecule type" value="Genomic_DNA"/>
</dbReference>
<evidence type="ECO:0000256" key="3">
    <source>
        <dbReference type="ARBA" id="ARBA00022618"/>
    </source>
</evidence>
<evidence type="ECO:0000256" key="6">
    <source>
        <dbReference type="ARBA" id="ARBA00023306"/>
    </source>
</evidence>
<dbReference type="Pfam" id="PF04686">
    <property type="entry name" value="SsgA"/>
    <property type="match status" value="1"/>
</dbReference>
<comment type="caution">
    <text evidence="8">The sequence shown here is derived from an EMBL/GenBank/DDBJ whole genome shotgun (WGS) entry which is preliminary data.</text>
</comment>
<dbReference type="InterPro" id="IPR038658">
    <property type="entry name" value="SsgB_sf"/>
</dbReference>
<keyword evidence="9" id="KW-1185">Reference proteome</keyword>
<accession>A0ABN1XJK9</accession>